<accession>A0AAV6P9H3</accession>
<evidence type="ECO:0000313" key="4">
    <source>
        <dbReference type="EMBL" id="KAG7453654.1"/>
    </source>
</evidence>
<organism evidence="4 5">
    <name type="scientific">Solea senegalensis</name>
    <name type="common">Senegalese sole</name>
    <dbReference type="NCBI Taxonomy" id="28829"/>
    <lineage>
        <taxon>Eukaryota</taxon>
        <taxon>Metazoa</taxon>
        <taxon>Chordata</taxon>
        <taxon>Craniata</taxon>
        <taxon>Vertebrata</taxon>
        <taxon>Euteleostomi</taxon>
        <taxon>Actinopterygii</taxon>
        <taxon>Neopterygii</taxon>
        <taxon>Teleostei</taxon>
        <taxon>Neoteleostei</taxon>
        <taxon>Acanthomorphata</taxon>
        <taxon>Carangaria</taxon>
        <taxon>Pleuronectiformes</taxon>
        <taxon>Pleuronectoidei</taxon>
        <taxon>Soleidae</taxon>
        <taxon>Solea</taxon>
    </lineage>
</organism>
<evidence type="ECO:0000256" key="1">
    <source>
        <dbReference type="ARBA" id="ARBA00004173"/>
    </source>
</evidence>
<dbReference type="Pfam" id="PF08368">
    <property type="entry name" value="FAST_2"/>
    <property type="match status" value="1"/>
</dbReference>
<dbReference type="PROSITE" id="PS51286">
    <property type="entry name" value="RAP"/>
    <property type="match status" value="1"/>
</dbReference>
<dbReference type="AlphaFoldDB" id="A0AAV6P9H3"/>
<dbReference type="GO" id="GO:0003723">
    <property type="term" value="F:RNA binding"/>
    <property type="evidence" value="ECO:0007669"/>
    <property type="project" value="TreeGrafter"/>
</dbReference>
<dbReference type="GO" id="GO:0044528">
    <property type="term" value="P:regulation of mitochondrial mRNA stability"/>
    <property type="evidence" value="ECO:0007669"/>
    <property type="project" value="InterPro"/>
</dbReference>
<comment type="subcellular location">
    <subcellularLocation>
        <location evidence="1">Mitochondrion</location>
    </subcellularLocation>
</comment>
<keyword evidence="4" id="KW-0418">Kinase</keyword>
<name>A0AAV6P9H3_SOLSE</name>
<evidence type="ECO:0000259" key="3">
    <source>
        <dbReference type="PROSITE" id="PS51286"/>
    </source>
</evidence>
<dbReference type="Pfam" id="PF06743">
    <property type="entry name" value="FAST_1"/>
    <property type="match status" value="1"/>
</dbReference>
<dbReference type="InterPro" id="IPR050870">
    <property type="entry name" value="FAST_kinase"/>
</dbReference>
<keyword evidence="2" id="KW-0496">Mitochondrion</keyword>
<dbReference type="InterPro" id="IPR013579">
    <property type="entry name" value="FAST_2"/>
</dbReference>
<dbReference type="InterPro" id="IPR013584">
    <property type="entry name" value="RAP"/>
</dbReference>
<evidence type="ECO:0000313" key="5">
    <source>
        <dbReference type="Proteomes" id="UP000693946"/>
    </source>
</evidence>
<dbReference type="SMART" id="SM00952">
    <property type="entry name" value="RAP"/>
    <property type="match status" value="1"/>
</dbReference>
<dbReference type="PANTHER" id="PTHR21228:SF9">
    <property type="entry name" value="FAST KINASE DOMAIN-CONTAINING PROTEIN 3, MITOCHONDRIAL"/>
    <property type="match status" value="1"/>
</dbReference>
<protein>
    <submittedName>
        <fullName evidence="4">FAST kinase domain-containing protein 3, mitochondrial-like</fullName>
    </submittedName>
</protein>
<dbReference type="EMBL" id="JAGKHQ010001803">
    <property type="protein sequence ID" value="KAG7453654.1"/>
    <property type="molecule type" value="Genomic_DNA"/>
</dbReference>
<reference evidence="4 5" key="1">
    <citation type="journal article" date="2021" name="Sci. Rep.">
        <title>Chromosome anchoring in Senegalese sole (Solea senegalensis) reveals sex-associated markers and genome rearrangements in flatfish.</title>
        <authorList>
            <person name="Guerrero-Cozar I."/>
            <person name="Gomez-Garrido J."/>
            <person name="Berbel C."/>
            <person name="Martinez-Blanch J.F."/>
            <person name="Alioto T."/>
            <person name="Claros M.G."/>
            <person name="Gagnaire P.A."/>
            <person name="Manchado M."/>
        </authorList>
    </citation>
    <scope>NUCLEOTIDE SEQUENCE [LARGE SCALE GENOMIC DNA]</scope>
    <source>
        <strain evidence="4">Sse05_10M</strain>
    </source>
</reference>
<dbReference type="GO" id="GO:0000963">
    <property type="term" value="P:mitochondrial RNA processing"/>
    <property type="evidence" value="ECO:0007669"/>
    <property type="project" value="TreeGrafter"/>
</dbReference>
<dbReference type="GO" id="GO:0035770">
    <property type="term" value="C:ribonucleoprotein granule"/>
    <property type="evidence" value="ECO:0007669"/>
    <property type="project" value="TreeGrafter"/>
</dbReference>
<keyword evidence="5" id="KW-1185">Reference proteome</keyword>
<comment type="caution">
    <text evidence="4">The sequence shown here is derived from an EMBL/GenBank/DDBJ whole genome shotgun (WGS) entry which is preliminary data.</text>
</comment>
<evidence type="ECO:0000256" key="2">
    <source>
        <dbReference type="ARBA" id="ARBA00023128"/>
    </source>
</evidence>
<dbReference type="GO" id="GO:0016301">
    <property type="term" value="F:kinase activity"/>
    <property type="evidence" value="ECO:0007669"/>
    <property type="project" value="UniProtKB-KW"/>
</dbReference>
<dbReference type="Proteomes" id="UP000693946">
    <property type="component" value="Unassembled WGS sequence"/>
</dbReference>
<keyword evidence="4" id="KW-0808">Transferase</keyword>
<gene>
    <name evidence="4" type="ORF">JOB18_043158</name>
</gene>
<proteinExistence type="predicted"/>
<dbReference type="GO" id="GO:0005759">
    <property type="term" value="C:mitochondrial matrix"/>
    <property type="evidence" value="ECO:0007669"/>
    <property type="project" value="TreeGrafter"/>
</dbReference>
<sequence>MAAHINTSLTQRVIKRLRFCYVFVFTRHSAVSLKVELGCHIFQSTMKSAVCISSSVRAVCQHSSAFSTFNLALIRCSSIGTCSHVASRTVAAQPPCLTGLRPFHSAHVNTAMVQQVRAAPLLTPVLLPVKGDDQLTVQQIVRRITPKAESGSAPPSLPPYTLHTKPQSSATALVNIQSLFEDNVIPELCARLADSPIKERAEGLATLLRVCVECGLEGHSPVVVKLIKECQQLLTTTRGIGVTQLCHLGEVAHALEGRQSAVLMEVLNVIGAALEDSCVSPREAVRVHALLARCYDPGSQQQALMLSSLHKVTQGLVHQLSASQVSDLLQHLLKFQHGQTVALVLRLSHRASQIFSAFSDSEIIQVLSALMCLGHHHEKLRTAMEKVLPERLGKCEPELISSVMEYCLQTRCRSEPIFEAVAENFVCNADRHTAPQITKQIVAMGRLNYLPKCSSQMFKKLESILSTRLSHFQPRSLIDVLHACIHLERFPLNYMSKVFSPYFLQRLQAQGQPLDKNTLRQLTQLHLSISLECQHYWGPRLPYFIHVRKFSSVDEAFETPVENPLYQQVKVSLTQVLGGKFYCTRILTPSGYTIDVEICLDEDGYILPLSQWEHTYKRVALCLDGKTRFCSNTRHLLGKEATKRRHLRRMGYEVVQIPYFEFEKLRTRKEKVQYLHDKMFPTIFKFNH</sequence>
<dbReference type="Pfam" id="PF08373">
    <property type="entry name" value="RAP"/>
    <property type="match status" value="1"/>
</dbReference>
<dbReference type="InterPro" id="IPR010622">
    <property type="entry name" value="FAST_Leu-rich"/>
</dbReference>
<dbReference type="PANTHER" id="PTHR21228">
    <property type="entry name" value="FAST LEU-RICH DOMAIN-CONTAINING"/>
    <property type="match status" value="1"/>
</dbReference>
<feature type="domain" description="RAP" evidence="3">
    <location>
        <begin position="619"/>
        <end position="677"/>
    </location>
</feature>